<keyword evidence="17" id="KW-1185">Reference proteome</keyword>
<evidence type="ECO:0000256" key="14">
    <source>
        <dbReference type="SAM" id="MobiDB-lite"/>
    </source>
</evidence>
<dbReference type="Proteomes" id="UP000031186">
    <property type="component" value="Unassembled WGS sequence"/>
</dbReference>
<dbReference type="HOGENOM" id="CLU_013160_0_0_1"/>
<evidence type="ECO:0000256" key="6">
    <source>
        <dbReference type="ARBA" id="ARBA00022759"/>
    </source>
</evidence>
<dbReference type="GO" id="GO:0048476">
    <property type="term" value="C:Holliday junction resolvase complex"/>
    <property type="evidence" value="ECO:0007669"/>
    <property type="project" value="InterPro"/>
</dbReference>
<evidence type="ECO:0000256" key="2">
    <source>
        <dbReference type="ARBA" id="ARBA00004123"/>
    </source>
</evidence>
<keyword evidence="13" id="KW-0469">Meiosis</keyword>
<dbReference type="AlphaFoldDB" id="A0A0B4FY08"/>
<comment type="similarity">
    <text evidence="3">Belongs to the EME1/MMS4 family.</text>
</comment>
<feature type="region of interest" description="Disordered" evidence="14">
    <location>
        <begin position="291"/>
        <end position="310"/>
    </location>
</feature>
<dbReference type="InterPro" id="IPR047521">
    <property type="entry name" value="XPF_nuclease_EME1_ascomycetes"/>
</dbReference>
<dbReference type="Gene3D" id="1.10.150.670">
    <property type="entry name" value="Crossover junction endonuclease EME1, DNA-binding domain"/>
    <property type="match status" value="1"/>
</dbReference>
<evidence type="ECO:0000256" key="4">
    <source>
        <dbReference type="ARBA" id="ARBA00022722"/>
    </source>
</evidence>
<gene>
    <name evidence="16" type="ORF">MAN_09448</name>
</gene>
<dbReference type="Pfam" id="PF02732">
    <property type="entry name" value="ERCC4"/>
    <property type="match status" value="1"/>
</dbReference>
<keyword evidence="10" id="KW-0233">DNA recombination</keyword>
<keyword evidence="7" id="KW-0227">DNA damage</keyword>
<feature type="compositionally biased region" description="Basic and acidic residues" evidence="14">
    <location>
        <begin position="188"/>
        <end position="198"/>
    </location>
</feature>
<sequence>MASDVIDLISSSPVRTTTSRPSACVQQPAKRRDDIDDFDDLDDDVFDVLHDRQAKRKRTTGPDDAQTNCDKLTTAISSKPPLPLKEQTSRYQNPTVLDPIEFTSSLEPVEPAKEQIDRGLPSQTSVAKKAIGNSTCEDAISCFSSDPFASSPHPLPGRPLASKRAVSLDPFCSSPPPSLTASRSRNTATEHGKGRDGLRWQAGISRQSAIEVHEDVDTSLFADPQLPRWANGPVGLEDLITIDDSDSLSDDANDALPAISDMDVSKRRARSPLRRSQSDLTWSKSRTCYSATSTKRVKPQKTAHEREVEKTKKRLEREEAKAAKAAEKQRAAALVEVNKLRTDKKVSTPEMIVDLPSGLSSELRIQVQEMLQGLGVDHATWDCPKHSIIKWRRKVTSKYNDDIGLWEPVPARIVDEGIAMIIVTAEEVVAMALGDLLASHVADIKTHHGSMKKFVYLVQGMTPWLRQNRNNRNRHFASGVRSTGAAASSSSRTNNAEYIPEDTVEDAMLALQVEHGMLIHHTAVAIDTARWVINFTQHVSTIPYRMQRDQATSVAGFCMESGQVRTGDSAHDTYVRTLQQVVRVTAPIAYGIAAEFDSITKLVQGLERGGPERLDSVRKSANKDGAVSDRTLGQAISRRMYKVFTGKDEDSTDV</sequence>
<proteinExistence type="inferred from homology"/>
<evidence type="ECO:0000256" key="5">
    <source>
        <dbReference type="ARBA" id="ARBA00022723"/>
    </source>
</evidence>
<dbReference type="GO" id="GO:0005634">
    <property type="term" value="C:nucleus"/>
    <property type="evidence" value="ECO:0007669"/>
    <property type="project" value="UniProtKB-SubCell"/>
</dbReference>
<dbReference type="VEuPathDB" id="FungiDB:MAN_09448"/>
<evidence type="ECO:0000256" key="10">
    <source>
        <dbReference type="ARBA" id="ARBA00023172"/>
    </source>
</evidence>
<feature type="region of interest" description="Disordered" evidence="14">
    <location>
        <begin position="1"/>
        <end position="40"/>
    </location>
</feature>
<evidence type="ECO:0000256" key="1">
    <source>
        <dbReference type="ARBA" id="ARBA00001946"/>
    </source>
</evidence>
<keyword evidence="9" id="KW-0460">Magnesium</keyword>
<evidence type="ECO:0000256" key="12">
    <source>
        <dbReference type="ARBA" id="ARBA00023242"/>
    </source>
</evidence>
<name>A0A0B4FY08_METAF</name>
<dbReference type="GO" id="GO:0046872">
    <property type="term" value="F:metal ion binding"/>
    <property type="evidence" value="ECO:0007669"/>
    <property type="project" value="UniProtKB-KW"/>
</dbReference>
<keyword evidence="5" id="KW-0479">Metal-binding</keyword>
<dbReference type="InterPro" id="IPR033310">
    <property type="entry name" value="Mms4/EME1/EME2"/>
</dbReference>
<feature type="domain" description="ERCC4" evidence="15">
    <location>
        <begin position="350"/>
        <end position="607"/>
    </location>
</feature>
<evidence type="ECO:0000259" key="15">
    <source>
        <dbReference type="SMART" id="SM00891"/>
    </source>
</evidence>
<reference evidence="16 17" key="1">
    <citation type="journal article" date="2014" name="Proc. Natl. Acad. Sci. U.S.A.">
        <title>Trajectory and genomic determinants of fungal-pathogen speciation and host adaptation.</title>
        <authorList>
            <person name="Hu X."/>
            <person name="Xiao G."/>
            <person name="Zheng P."/>
            <person name="Shang Y."/>
            <person name="Su Y."/>
            <person name="Zhang X."/>
            <person name="Liu X."/>
            <person name="Zhan S."/>
            <person name="St Leger R.J."/>
            <person name="Wang C."/>
        </authorList>
    </citation>
    <scope>NUCLEOTIDE SEQUENCE [LARGE SCALE GENOMIC DNA]</scope>
    <source>
        <strain evidence="16 17">ARSEF 549</strain>
    </source>
</reference>
<evidence type="ECO:0000256" key="9">
    <source>
        <dbReference type="ARBA" id="ARBA00022842"/>
    </source>
</evidence>
<dbReference type="CDD" id="cd20085">
    <property type="entry name" value="XPF_nuclease_Mms4"/>
    <property type="match status" value="1"/>
</dbReference>
<dbReference type="InterPro" id="IPR006166">
    <property type="entry name" value="ERCC4_domain"/>
</dbReference>
<dbReference type="InterPro" id="IPR042530">
    <property type="entry name" value="EME1/EME2_C"/>
</dbReference>
<dbReference type="GO" id="GO:0006302">
    <property type="term" value="P:double-strand break repair"/>
    <property type="evidence" value="ECO:0007669"/>
    <property type="project" value="TreeGrafter"/>
</dbReference>
<dbReference type="PANTHER" id="PTHR21077:SF5">
    <property type="entry name" value="CROSSOVER JUNCTION ENDONUCLEASE MMS4"/>
    <property type="match status" value="1"/>
</dbReference>
<keyword evidence="6" id="KW-0255">Endonuclease</keyword>
<accession>A0A0B4FY08</accession>
<dbReference type="GO" id="GO:0000712">
    <property type="term" value="P:resolution of meiotic recombination intermediates"/>
    <property type="evidence" value="ECO:0007669"/>
    <property type="project" value="TreeGrafter"/>
</dbReference>
<dbReference type="FunFam" id="1.10.150.670:FF:000004">
    <property type="entry name" value="Crossover junction endonuclease EME1"/>
    <property type="match status" value="1"/>
</dbReference>
<feature type="compositionally biased region" description="Low complexity" evidence="14">
    <location>
        <begin position="10"/>
        <end position="22"/>
    </location>
</feature>
<protein>
    <submittedName>
        <fullName evidence="16">ERCC4 domain protein</fullName>
    </submittedName>
</protein>
<evidence type="ECO:0000256" key="3">
    <source>
        <dbReference type="ARBA" id="ARBA00005313"/>
    </source>
</evidence>
<dbReference type="EMBL" id="AZNF01000016">
    <property type="protein sequence ID" value="KID61164.1"/>
    <property type="molecule type" value="Genomic_DNA"/>
</dbReference>
<evidence type="ECO:0000313" key="17">
    <source>
        <dbReference type="Proteomes" id="UP000031186"/>
    </source>
</evidence>
<dbReference type="PANTHER" id="PTHR21077">
    <property type="entry name" value="EME1 PROTEIN"/>
    <property type="match status" value="1"/>
</dbReference>
<comment type="subcellular location">
    <subcellularLocation>
        <location evidence="2">Nucleus</location>
    </subcellularLocation>
</comment>
<evidence type="ECO:0000256" key="7">
    <source>
        <dbReference type="ARBA" id="ARBA00022763"/>
    </source>
</evidence>
<dbReference type="GO" id="GO:0008821">
    <property type="term" value="F:crossover junction DNA endonuclease activity"/>
    <property type="evidence" value="ECO:0007669"/>
    <property type="project" value="TreeGrafter"/>
</dbReference>
<comment type="cofactor">
    <cofactor evidence="1">
        <name>Mg(2+)</name>
        <dbReference type="ChEBI" id="CHEBI:18420"/>
    </cofactor>
</comment>
<keyword evidence="12" id="KW-0539">Nucleus</keyword>
<feature type="region of interest" description="Disordered" evidence="14">
    <location>
        <begin position="167"/>
        <end position="199"/>
    </location>
</feature>
<evidence type="ECO:0000313" key="16">
    <source>
        <dbReference type="EMBL" id="KID61164.1"/>
    </source>
</evidence>
<dbReference type="OrthoDB" id="343092at2759"/>
<evidence type="ECO:0000256" key="8">
    <source>
        <dbReference type="ARBA" id="ARBA00022801"/>
    </source>
</evidence>
<feature type="non-terminal residue" evidence="16">
    <location>
        <position position="1"/>
    </location>
</feature>
<dbReference type="SMART" id="SM00891">
    <property type="entry name" value="ERCC4"/>
    <property type="match status" value="1"/>
</dbReference>
<dbReference type="GO" id="GO:0031573">
    <property type="term" value="P:mitotic intra-S DNA damage checkpoint signaling"/>
    <property type="evidence" value="ECO:0007669"/>
    <property type="project" value="TreeGrafter"/>
</dbReference>
<keyword evidence="4" id="KW-0540">Nuclease</keyword>
<dbReference type="Gene3D" id="3.40.50.10130">
    <property type="match status" value="1"/>
</dbReference>
<evidence type="ECO:0000256" key="11">
    <source>
        <dbReference type="ARBA" id="ARBA00023204"/>
    </source>
</evidence>
<comment type="caution">
    <text evidence="16">The sequence shown here is derived from an EMBL/GenBank/DDBJ whole genome shotgun (WGS) entry which is preliminary data.</text>
</comment>
<dbReference type="GO" id="GO:0003677">
    <property type="term" value="F:DNA binding"/>
    <property type="evidence" value="ECO:0007669"/>
    <property type="project" value="InterPro"/>
</dbReference>
<keyword evidence="8" id="KW-0378">Hydrolase</keyword>
<keyword evidence="11" id="KW-0234">DNA repair</keyword>
<organism evidence="16 17">
    <name type="scientific">Metarhizium anisopliae (strain ARSEF 549)</name>
    <dbReference type="NCBI Taxonomy" id="3151832"/>
    <lineage>
        <taxon>Eukaryota</taxon>
        <taxon>Fungi</taxon>
        <taxon>Dikarya</taxon>
        <taxon>Ascomycota</taxon>
        <taxon>Pezizomycotina</taxon>
        <taxon>Sordariomycetes</taxon>
        <taxon>Hypocreomycetidae</taxon>
        <taxon>Hypocreales</taxon>
        <taxon>Clavicipitaceae</taxon>
        <taxon>Metarhizium</taxon>
    </lineage>
</organism>
<evidence type="ECO:0000256" key="13">
    <source>
        <dbReference type="ARBA" id="ARBA00023254"/>
    </source>
</evidence>
<dbReference type="GO" id="GO:0031297">
    <property type="term" value="P:replication fork processing"/>
    <property type="evidence" value="ECO:0007669"/>
    <property type="project" value="TreeGrafter"/>
</dbReference>